<dbReference type="InterPro" id="IPR034164">
    <property type="entry name" value="Pepsin-like_dom"/>
</dbReference>
<evidence type="ECO:0000259" key="5">
    <source>
        <dbReference type="PROSITE" id="PS51767"/>
    </source>
</evidence>
<comment type="similarity">
    <text evidence="1">Belongs to the peptidase A1 family.</text>
</comment>
<evidence type="ECO:0000256" key="2">
    <source>
        <dbReference type="ARBA" id="ARBA00023157"/>
    </source>
</evidence>
<dbReference type="InterPro" id="IPR033121">
    <property type="entry name" value="PEPTIDASE_A1"/>
</dbReference>
<feature type="domain" description="Peptidase A1" evidence="5">
    <location>
        <begin position="58"/>
        <end position="352"/>
    </location>
</feature>
<evidence type="ECO:0000256" key="4">
    <source>
        <dbReference type="SAM" id="SignalP"/>
    </source>
</evidence>
<feature type="disulfide bond" evidence="3">
    <location>
        <begin position="284"/>
        <end position="318"/>
    </location>
</feature>
<keyword evidence="8" id="KW-1185">Reference proteome</keyword>
<gene>
    <name evidence="7" type="primary">SAP98</name>
    <name evidence="6" type="ordered locus">Cd36_18370</name>
    <name evidence="7" type="ORF">CD36_18370</name>
</gene>
<dbReference type="HOGENOM" id="CLU_013253_4_0_1"/>
<feature type="chain" id="PRO_5002894052" evidence="4">
    <location>
        <begin position="20"/>
        <end position="365"/>
    </location>
</feature>
<dbReference type="GO" id="GO:0004190">
    <property type="term" value="F:aspartic-type endopeptidase activity"/>
    <property type="evidence" value="ECO:0007669"/>
    <property type="project" value="InterPro"/>
</dbReference>
<dbReference type="GO" id="GO:0006508">
    <property type="term" value="P:proteolysis"/>
    <property type="evidence" value="ECO:0007669"/>
    <property type="project" value="UniProtKB-KW"/>
</dbReference>
<keyword evidence="4" id="KW-0732">Signal</keyword>
<proteinExistence type="inferred from homology"/>
<organism evidence="7 8">
    <name type="scientific">Candida dubliniensis (strain CD36 / ATCC MYA-646 / CBS 7987 / NCPF 3949 / NRRL Y-17841)</name>
    <name type="common">Yeast</name>
    <dbReference type="NCBI Taxonomy" id="573826"/>
    <lineage>
        <taxon>Eukaryota</taxon>
        <taxon>Fungi</taxon>
        <taxon>Dikarya</taxon>
        <taxon>Ascomycota</taxon>
        <taxon>Saccharomycotina</taxon>
        <taxon>Pichiomycetes</taxon>
        <taxon>Debaryomycetaceae</taxon>
        <taxon>Candida/Lodderomyces clade</taxon>
        <taxon>Candida</taxon>
    </lineage>
</organism>
<keyword evidence="2 3" id="KW-1015">Disulfide bond</keyword>
<evidence type="ECO:0000313" key="8">
    <source>
        <dbReference type="Proteomes" id="UP000002605"/>
    </source>
</evidence>
<dbReference type="KEGG" id="cdu:CD36_18370"/>
<dbReference type="EMBL" id="FM992689">
    <property type="protein sequence ID" value="CAX43615.1"/>
    <property type="molecule type" value="Genomic_DNA"/>
</dbReference>
<dbReference type="InterPro" id="IPR001461">
    <property type="entry name" value="Aspartic_peptidase_A1"/>
</dbReference>
<sequence>MIFKILAFISLAIIIDAVAVKSNPKVISFDFEPRFSNPVKRDAGTGTGTVASVKDTYWFLTVKVGSNQDPVTIAADTGSWLTQIIDANATCSSCKKYGVYNSSDSSTVVKSGKSAKSFFGPHEHYIGELVSDSIQFGDLQVPQVTFNDVYNSSGFNDGIFGLARPPTDKNQSIAWTAKYHGLVDKAAYSIYLQNLDGTPGAFTIGGYDAAKIDGDISWTSIKNANIQALLGHVEIGGEIIPINRNYTMDTGGGYGYLPQEAFNKVLAHLPDDPKYGKSHWQVSCSLLEGKNFTYNLNGVDYTFPLRTLYVPSENTDHCYIALRNGTTAQLGSYVFRNLFFAVDFEEDLIGLAKLKNTTETNIRPF</sequence>
<dbReference type="CDD" id="cd05471">
    <property type="entry name" value="pepsin_like"/>
    <property type="match status" value="1"/>
</dbReference>
<evidence type="ECO:0000313" key="7">
    <source>
        <dbReference type="EMBL" id="CAX43615.1"/>
    </source>
</evidence>
<dbReference type="GeneID" id="8046533"/>
<feature type="signal peptide" evidence="4">
    <location>
        <begin position="1"/>
        <end position="19"/>
    </location>
</feature>
<dbReference type="CGD" id="CAL0000161172">
    <property type="gene designation" value="Cd36_18370"/>
</dbReference>
<dbReference type="RefSeq" id="XP_002418315.1">
    <property type="nucleotide sequence ID" value="XM_002418270.1"/>
</dbReference>
<dbReference type="SUPFAM" id="SSF50630">
    <property type="entry name" value="Acid proteases"/>
    <property type="match status" value="1"/>
</dbReference>
<dbReference type="OrthoDB" id="5839471at2759"/>
<evidence type="ECO:0000313" key="6">
    <source>
        <dbReference type="CGD" id="CAL0000161172"/>
    </source>
</evidence>
<dbReference type="Pfam" id="PF00026">
    <property type="entry name" value="Asp"/>
    <property type="match status" value="1"/>
</dbReference>
<dbReference type="FunFam" id="2.40.70.10:FF:000188">
    <property type="entry name" value="Sap99p"/>
    <property type="match status" value="1"/>
</dbReference>
<dbReference type="PANTHER" id="PTHR47966">
    <property type="entry name" value="BETA-SITE APP-CLEAVING ENZYME, ISOFORM A-RELATED"/>
    <property type="match status" value="1"/>
</dbReference>
<accession>B9WB45</accession>
<reference evidence="7 8" key="1">
    <citation type="journal article" date="2009" name="Genome Res.">
        <title>Comparative genomics of the fungal pathogens Candida dubliniensis and Candida albicans.</title>
        <authorList>
            <person name="Jackson A.P."/>
            <person name="Gamble J.A."/>
            <person name="Yeomans T."/>
            <person name="Moran G.P."/>
            <person name="Saunders D."/>
            <person name="Harris D."/>
            <person name="Aslett M."/>
            <person name="Barrell J.F."/>
            <person name="Butler G."/>
            <person name="Citiulo F."/>
            <person name="Coleman D.C."/>
            <person name="de Groot P.W.J."/>
            <person name="Goodwin T.J."/>
            <person name="Quail M.A."/>
            <person name="McQuillan J."/>
            <person name="Munro C.A."/>
            <person name="Pain A."/>
            <person name="Poulter R.T."/>
            <person name="Rajandream M.A."/>
            <person name="Renauld H."/>
            <person name="Spiering M.J."/>
            <person name="Tivey A."/>
            <person name="Gow N.A.R."/>
            <person name="Barrell B."/>
            <person name="Sullivan D.J."/>
            <person name="Berriman M."/>
        </authorList>
    </citation>
    <scope>NUCLEOTIDE SEQUENCE [LARGE SCALE GENOMIC DNA]</scope>
    <source>
        <strain evidence="8">CD36 / ATCC MYA-646 / CBS 7987 / NCPF 3949 / NRRL Y-17841</strain>
    </source>
</reference>
<evidence type="ECO:0000256" key="1">
    <source>
        <dbReference type="ARBA" id="ARBA00007447"/>
    </source>
</evidence>
<dbReference type="AlphaFoldDB" id="B9WB45"/>
<name>B9WB45_CANDC</name>
<dbReference type="VEuPathDB" id="FungiDB:CD36_18370"/>
<evidence type="ECO:0000256" key="3">
    <source>
        <dbReference type="PIRSR" id="PIRSR601461-2"/>
    </source>
</evidence>
<keyword evidence="7" id="KW-0378">Hydrolase</keyword>
<dbReference type="PROSITE" id="PS51767">
    <property type="entry name" value="PEPTIDASE_A1"/>
    <property type="match status" value="1"/>
</dbReference>
<dbReference type="InterPro" id="IPR021109">
    <property type="entry name" value="Peptidase_aspartic_dom_sf"/>
</dbReference>
<keyword evidence="7" id="KW-0645">Protease</keyword>
<dbReference type="PANTHER" id="PTHR47966:SF75">
    <property type="entry name" value="ENDOPEPTIDASE (CTSD), PUTATIVE (AFU_ORTHOLOGUE AFUA_4G07040)-RELATED"/>
    <property type="match status" value="1"/>
</dbReference>
<dbReference type="EC" id="3.4.23.24" evidence="7"/>
<dbReference type="Gene3D" id="2.40.70.10">
    <property type="entry name" value="Acid Proteases"/>
    <property type="match status" value="2"/>
</dbReference>
<protein>
    <submittedName>
        <fullName evidence="7">Aspartyl protease, putative</fullName>
        <ecNumber evidence="7">3.4.23.24</ecNumber>
    </submittedName>
</protein>
<dbReference type="Proteomes" id="UP000002605">
    <property type="component" value="Chromosome 2"/>
</dbReference>
<dbReference type="eggNOG" id="KOG1339">
    <property type="taxonomic scope" value="Eukaryota"/>
</dbReference>